<protein>
    <submittedName>
        <fullName evidence="3">Uncharacterized protein</fullName>
    </submittedName>
</protein>
<keyword evidence="2" id="KW-1133">Transmembrane helix</keyword>
<feature type="compositionally biased region" description="Low complexity" evidence="1">
    <location>
        <begin position="185"/>
        <end position="203"/>
    </location>
</feature>
<evidence type="ECO:0000313" key="3">
    <source>
        <dbReference type="EMBL" id="OGM48926.1"/>
    </source>
</evidence>
<evidence type="ECO:0000256" key="2">
    <source>
        <dbReference type="SAM" id="Phobius"/>
    </source>
</evidence>
<feature type="region of interest" description="Disordered" evidence="1">
    <location>
        <begin position="178"/>
        <end position="207"/>
    </location>
</feature>
<keyword evidence="4" id="KW-1185">Reference proteome</keyword>
<dbReference type="AlphaFoldDB" id="A0A1F8AB42"/>
<dbReference type="OrthoDB" id="4497263at2759"/>
<name>A0A1F8AB42_9EURO</name>
<accession>A0A1F8AB42</accession>
<keyword evidence="2" id="KW-0812">Transmembrane</keyword>
<keyword evidence="2" id="KW-0472">Membrane</keyword>
<dbReference type="GeneID" id="34446568"/>
<sequence length="288" mass="31214">MSVASYLPETNAGTATSYLPLTTPWGWNPNCSNILQWHGGYLWEFYPTGSPDVPTALPCAPPQYEQWYDGYDHWLAIRFRATESWIGPLASPTNVPVASTVVKYQSRTLSAYCPPEYTLNAVAPMGSMDYIPDCTSAIQRRTPVTYMTHDGTGETRVKTKFEHPMTAHAVPVLGWNINDPEPGPATATATATSSFDATSSTSTQGPIPGSNGLLAGAKVGLGVGITTAITGVIVGAFLVYLRIKRRADKSVTTELHPWMYGREPSEYETPVHSAAELPAIREPTEMEG</sequence>
<proteinExistence type="predicted"/>
<organism evidence="3 4">
    <name type="scientific">Aspergillus bombycis</name>
    <dbReference type="NCBI Taxonomy" id="109264"/>
    <lineage>
        <taxon>Eukaryota</taxon>
        <taxon>Fungi</taxon>
        <taxon>Dikarya</taxon>
        <taxon>Ascomycota</taxon>
        <taxon>Pezizomycotina</taxon>
        <taxon>Eurotiomycetes</taxon>
        <taxon>Eurotiomycetidae</taxon>
        <taxon>Eurotiales</taxon>
        <taxon>Aspergillaceae</taxon>
        <taxon>Aspergillus</taxon>
    </lineage>
</organism>
<dbReference type="STRING" id="109264.A0A1F8AB42"/>
<gene>
    <name evidence="3" type="ORF">ABOM_003178</name>
</gene>
<evidence type="ECO:0000313" key="4">
    <source>
        <dbReference type="Proteomes" id="UP000179179"/>
    </source>
</evidence>
<dbReference type="Proteomes" id="UP000179179">
    <property type="component" value="Unassembled WGS sequence"/>
</dbReference>
<dbReference type="RefSeq" id="XP_022392643.1">
    <property type="nucleotide sequence ID" value="XM_022530308.1"/>
</dbReference>
<comment type="caution">
    <text evidence="3">The sequence shown here is derived from an EMBL/GenBank/DDBJ whole genome shotgun (WGS) entry which is preliminary data.</text>
</comment>
<dbReference type="EMBL" id="LYCR01000012">
    <property type="protein sequence ID" value="OGM48926.1"/>
    <property type="molecule type" value="Genomic_DNA"/>
</dbReference>
<feature type="transmembrane region" description="Helical" evidence="2">
    <location>
        <begin position="219"/>
        <end position="241"/>
    </location>
</feature>
<evidence type="ECO:0000256" key="1">
    <source>
        <dbReference type="SAM" id="MobiDB-lite"/>
    </source>
</evidence>
<reference evidence="3 4" key="1">
    <citation type="journal article" date="2016" name="Genome Biol. Evol.">
        <title>Draft genome sequence of an aflatoxigenic Aspergillus species, A. bombycis.</title>
        <authorList>
            <person name="Moore G.G."/>
            <person name="Mack B.M."/>
            <person name="Beltz S.B."/>
            <person name="Gilbert M.K."/>
        </authorList>
    </citation>
    <scope>NUCLEOTIDE SEQUENCE [LARGE SCALE GENOMIC DNA]</scope>
    <source>
        <strain evidence="4">NRRL 26010</strain>
    </source>
</reference>